<protein>
    <recommendedName>
        <fullName evidence="9">Integral membrane protein 2</fullName>
    </recommendedName>
</protein>
<evidence type="ECO:0000256" key="5">
    <source>
        <dbReference type="ARBA" id="ARBA00022989"/>
    </source>
</evidence>
<dbReference type="PANTHER" id="PTHR10962">
    <property type="entry name" value="INTEGRAL TRANSMEMBRANE PROTEIN 2"/>
    <property type="match status" value="1"/>
</dbReference>
<evidence type="ECO:0000256" key="1">
    <source>
        <dbReference type="ARBA" id="ARBA00004606"/>
    </source>
</evidence>
<gene>
    <name evidence="11" type="ORF">PoB_000518400</name>
</gene>
<comment type="caution">
    <text evidence="11">The sequence shown here is derived from an EMBL/GenBank/DDBJ whole genome shotgun (WGS) entry which is preliminary data.</text>
</comment>
<sequence>MTIYTPSQADKKPGKDLVEPEVVTEPLTGERKDAEAVAANVENDTRIIYLRAKRRRAFMHMLLAIIILVVLALGAITSVVLYRHLSKKVYSGRCGNVFYDTSYHDSLQAPEPAADETVPMECVVEDFVVSPGEDYEELHTPQFDEVRETFVLHDFTVNYTAFIDHERELCFIIALKTSIVRPQQFVTQIEEFSDGGVKLQTLVLHESFGMIPVTLFEIYGRRIYDKCSSYGVLFAESYAISIEKRSVSGPSQRQNLGKLLGTYAMLTNNATHQQLYKIKFYELSHLGKV</sequence>
<reference evidence="11 12" key="1">
    <citation type="journal article" date="2021" name="Elife">
        <title>Chloroplast acquisition without the gene transfer in kleptoplastic sea slugs, Plakobranchus ocellatus.</title>
        <authorList>
            <person name="Maeda T."/>
            <person name="Takahashi S."/>
            <person name="Yoshida T."/>
            <person name="Shimamura S."/>
            <person name="Takaki Y."/>
            <person name="Nagai Y."/>
            <person name="Toyoda A."/>
            <person name="Suzuki Y."/>
            <person name="Arimoto A."/>
            <person name="Ishii H."/>
            <person name="Satoh N."/>
            <person name="Nishiyama T."/>
            <person name="Hasebe M."/>
            <person name="Maruyama T."/>
            <person name="Minagawa J."/>
            <person name="Obokata J."/>
            <person name="Shigenobu S."/>
        </authorList>
    </citation>
    <scope>NUCLEOTIDE SEQUENCE [LARGE SCALE GENOMIC DNA]</scope>
</reference>
<dbReference type="GO" id="GO:0005794">
    <property type="term" value="C:Golgi apparatus"/>
    <property type="evidence" value="ECO:0007669"/>
    <property type="project" value="TreeGrafter"/>
</dbReference>
<keyword evidence="12" id="KW-1185">Reference proteome</keyword>
<feature type="domain" description="BRICHOS" evidence="10">
    <location>
        <begin position="143"/>
        <end position="235"/>
    </location>
</feature>
<evidence type="ECO:0000313" key="12">
    <source>
        <dbReference type="Proteomes" id="UP000735302"/>
    </source>
</evidence>
<organism evidence="11 12">
    <name type="scientific">Plakobranchus ocellatus</name>
    <dbReference type="NCBI Taxonomy" id="259542"/>
    <lineage>
        <taxon>Eukaryota</taxon>
        <taxon>Metazoa</taxon>
        <taxon>Spiralia</taxon>
        <taxon>Lophotrochozoa</taxon>
        <taxon>Mollusca</taxon>
        <taxon>Gastropoda</taxon>
        <taxon>Heterobranchia</taxon>
        <taxon>Euthyneura</taxon>
        <taxon>Panpulmonata</taxon>
        <taxon>Sacoglossa</taxon>
        <taxon>Placobranchoidea</taxon>
        <taxon>Plakobranchidae</taxon>
        <taxon>Plakobranchus</taxon>
    </lineage>
</organism>
<evidence type="ECO:0000256" key="8">
    <source>
        <dbReference type="ARBA" id="ARBA00023180"/>
    </source>
</evidence>
<keyword evidence="6 9" id="KW-0472">Membrane</keyword>
<feature type="transmembrane region" description="Helical" evidence="9">
    <location>
        <begin position="61"/>
        <end position="82"/>
    </location>
</feature>
<dbReference type="InterPro" id="IPR007084">
    <property type="entry name" value="BRICHOS_dom"/>
</dbReference>
<keyword evidence="5 9" id="KW-1133">Transmembrane helix</keyword>
<evidence type="ECO:0000256" key="7">
    <source>
        <dbReference type="ARBA" id="ARBA00023157"/>
    </source>
</evidence>
<dbReference type="InterPro" id="IPR040145">
    <property type="entry name" value="ITM2"/>
</dbReference>
<proteinExistence type="inferred from homology"/>
<keyword evidence="4 9" id="KW-0735">Signal-anchor</keyword>
<dbReference type="GO" id="GO:0042985">
    <property type="term" value="P:negative regulation of amyloid precursor protein biosynthetic process"/>
    <property type="evidence" value="ECO:0007669"/>
    <property type="project" value="TreeGrafter"/>
</dbReference>
<evidence type="ECO:0000259" key="10">
    <source>
        <dbReference type="PROSITE" id="PS50869"/>
    </source>
</evidence>
<evidence type="ECO:0000256" key="6">
    <source>
        <dbReference type="ARBA" id="ARBA00023136"/>
    </source>
</evidence>
<dbReference type="GO" id="GO:0070062">
    <property type="term" value="C:extracellular exosome"/>
    <property type="evidence" value="ECO:0007669"/>
    <property type="project" value="TreeGrafter"/>
</dbReference>
<keyword evidence="8" id="KW-0325">Glycoprotein</keyword>
<evidence type="ECO:0000256" key="4">
    <source>
        <dbReference type="ARBA" id="ARBA00022968"/>
    </source>
</evidence>
<dbReference type="Proteomes" id="UP000735302">
    <property type="component" value="Unassembled WGS sequence"/>
</dbReference>
<dbReference type="GO" id="GO:0005886">
    <property type="term" value="C:plasma membrane"/>
    <property type="evidence" value="ECO:0007669"/>
    <property type="project" value="UniProtKB-UniRule"/>
</dbReference>
<keyword evidence="9" id="KW-1003">Cell membrane</keyword>
<name>A0AAV3Y8V5_9GAST</name>
<evidence type="ECO:0000256" key="9">
    <source>
        <dbReference type="RuleBase" id="RU367061"/>
    </source>
</evidence>
<dbReference type="Pfam" id="PF04089">
    <property type="entry name" value="BRICHOS"/>
    <property type="match status" value="1"/>
</dbReference>
<dbReference type="PROSITE" id="PS50869">
    <property type="entry name" value="BRICHOS"/>
    <property type="match status" value="1"/>
</dbReference>
<dbReference type="AlphaFoldDB" id="A0AAV3Y8V5"/>
<dbReference type="GO" id="GO:0001540">
    <property type="term" value="F:amyloid-beta binding"/>
    <property type="evidence" value="ECO:0007669"/>
    <property type="project" value="TreeGrafter"/>
</dbReference>
<keyword evidence="3 9" id="KW-0812">Transmembrane</keyword>
<evidence type="ECO:0000256" key="3">
    <source>
        <dbReference type="ARBA" id="ARBA00022692"/>
    </source>
</evidence>
<comment type="similarity">
    <text evidence="2 9">Belongs to the ITM2 family.</text>
</comment>
<dbReference type="EMBL" id="BLXT01000592">
    <property type="protein sequence ID" value="GFN78678.1"/>
    <property type="molecule type" value="Genomic_DNA"/>
</dbReference>
<evidence type="ECO:0000313" key="11">
    <source>
        <dbReference type="EMBL" id="GFN78678.1"/>
    </source>
</evidence>
<accession>A0AAV3Y8V5</accession>
<dbReference type="PANTHER" id="PTHR10962:SF1">
    <property type="entry name" value="INTEGRAL MEMBRANE PROTEIN 2"/>
    <property type="match status" value="1"/>
</dbReference>
<comment type="subcellular location">
    <subcellularLocation>
        <location evidence="1 9">Membrane</location>
        <topology evidence="1 9">Single-pass type II membrane protein</topology>
    </subcellularLocation>
</comment>
<keyword evidence="7" id="KW-1015">Disulfide bond</keyword>
<evidence type="ECO:0000256" key="2">
    <source>
        <dbReference type="ARBA" id="ARBA00006794"/>
    </source>
</evidence>